<sequence length="145" mass="16320">MEPIHILLVEDNEGDVFLTTEALHESKINNRVSIVKDGWEAMQFLEKKGAYANVSSPDLVLLDVNLPKMNGHEVLMALKANESIRHIPVIMLTTSSSDKDIYLSYKNYVNCYITKPIDAGDFLKVVASIENFWISIVKLPKVLSN</sequence>
<protein>
    <submittedName>
        <fullName evidence="3">Response regulator</fullName>
    </submittedName>
</protein>
<name>A0ABW5J1B5_9BACT</name>
<evidence type="ECO:0000256" key="1">
    <source>
        <dbReference type="PROSITE-ProRule" id="PRU00169"/>
    </source>
</evidence>
<dbReference type="Pfam" id="PF00072">
    <property type="entry name" value="Response_reg"/>
    <property type="match status" value="1"/>
</dbReference>
<reference evidence="4" key="1">
    <citation type="journal article" date="2019" name="Int. J. Syst. Evol. Microbiol.">
        <title>The Global Catalogue of Microorganisms (GCM) 10K type strain sequencing project: providing services to taxonomists for standard genome sequencing and annotation.</title>
        <authorList>
            <consortium name="The Broad Institute Genomics Platform"/>
            <consortium name="The Broad Institute Genome Sequencing Center for Infectious Disease"/>
            <person name="Wu L."/>
            <person name="Ma J."/>
        </authorList>
    </citation>
    <scope>NUCLEOTIDE SEQUENCE [LARGE SCALE GENOMIC DNA]</scope>
    <source>
        <strain evidence="4">KCTC 52344</strain>
    </source>
</reference>
<dbReference type="PANTHER" id="PTHR44520">
    <property type="entry name" value="RESPONSE REGULATOR RCP1-RELATED"/>
    <property type="match status" value="1"/>
</dbReference>
<comment type="caution">
    <text evidence="3">The sequence shown here is derived from an EMBL/GenBank/DDBJ whole genome shotgun (WGS) entry which is preliminary data.</text>
</comment>
<dbReference type="CDD" id="cd17557">
    <property type="entry name" value="REC_Rcp-like"/>
    <property type="match status" value="1"/>
</dbReference>
<feature type="domain" description="Response regulatory" evidence="2">
    <location>
        <begin position="5"/>
        <end position="130"/>
    </location>
</feature>
<evidence type="ECO:0000313" key="4">
    <source>
        <dbReference type="Proteomes" id="UP001597510"/>
    </source>
</evidence>
<dbReference type="InterPro" id="IPR052893">
    <property type="entry name" value="TCS_response_regulator"/>
</dbReference>
<organism evidence="3 4">
    <name type="scientific">Emticicia soli</name>
    <dbReference type="NCBI Taxonomy" id="2027878"/>
    <lineage>
        <taxon>Bacteria</taxon>
        <taxon>Pseudomonadati</taxon>
        <taxon>Bacteroidota</taxon>
        <taxon>Cytophagia</taxon>
        <taxon>Cytophagales</taxon>
        <taxon>Leadbetterellaceae</taxon>
        <taxon>Emticicia</taxon>
    </lineage>
</organism>
<dbReference type="PROSITE" id="PS50110">
    <property type="entry name" value="RESPONSE_REGULATORY"/>
    <property type="match status" value="1"/>
</dbReference>
<dbReference type="Proteomes" id="UP001597510">
    <property type="component" value="Unassembled WGS sequence"/>
</dbReference>
<accession>A0ABW5J1B5</accession>
<dbReference type="SMART" id="SM00448">
    <property type="entry name" value="REC"/>
    <property type="match status" value="1"/>
</dbReference>
<dbReference type="InterPro" id="IPR011006">
    <property type="entry name" value="CheY-like_superfamily"/>
</dbReference>
<proteinExistence type="predicted"/>
<gene>
    <name evidence="3" type="ORF">ACFSR2_02550</name>
</gene>
<dbReference type="PANTHER" id="PTHR44520:SF2">
    <property type="entry name" value="RESPONSE REGULATOR RCP1"/>
    <property type="match status" value="1"/>
</dbReference>
<evidence type="ECO:0000259" key="2">
    <source>
        <dbReference type="PROSITE" id="PS50110"/>
    </source>
</evidence>
<dbReference type="Gene3D" id="3.40.50.2300">
    <property type="match status" value="1"/>
</dbReference>
<keyword evidence="4" id="KW-1185">Reference proteome</keyword>
<dbReference type="SUPFAM" id="SSF52172">
    <property type="entry name" value="CheY-like"/>
    <property type="match status" value="1"/>
</dbReference>
<dbReference type="InterPro" id="IPR001789">
    <property type="entry name" value="Sig_transdc_resp-reg_receiver"/>
</dbReference>
<dbReference type="EMBL" id="JBHULC010000003">
    <property type="protein sequence ID" value="MFD2519746.1"/>
    <property type="molecule type" value="Genomic_DNA"/>
</dbReference>
<dbReference type="RefSeq" id="WP_340236398.1">
    <property type="nucleotide sequence ID" value="NZ_JBBEWC010000006.1"/>
</dbReference>
<feature type="modified residue" description="4-aspartylphosphate" evidence="1">
    <location>
        <position position="63"/>
    </location>
</feature>
<evidence type="ECO:0000313" key="3">
    <source>
        <dbReference type="EMBL" id="MFD2519746.1"/>
    </source>
</evidence>
<keyword evidence="1" id="KW-0597">Phosphoprotein</keyword>